<keyword evidence="12" id="KW-0328">Glycosyltransferase</keyword>
<dbReference type="eggNOG" id="COG3705">
    <property type="taxonomic scope" value="Bacteria"/>
</dbReference>
<dbReference type="InterPro" id="IPR041715">
    <property type="entry name" value="HisRS-like_core"/>
</dbReference>
<dbReference type="AlphaFoldDB" id="S6BPF4"/>
<keyword evidence="13" id="KW-1185">Reference proteome</keyword>
<comment type="miscellaneous">
    <text evidence="9">This function is generally fulfilled by the C-terminal part of HisG, which is missing in some bacteria such as this one.</text>
</comment>
<evidence type="ECO:0000313" key="12">
    <source>
        <dbReference type="EMBL" id="BAN50909.1"/>
    </source>
</evidence>
<dbReference type="SUPFAM" id="SSF55681">
    <property type="entry name" value="Class II aaRS and biotin synthetases"/>
    <property type="match status" value="1"/>
</dbReference>
<feature type="binding site" evidence="10">
    <location>
        <begin position="83"/>
        <end position="85"/>
    </location>
    <ligand>
        <name>L-histidine</name>
        <dbReference type="ChEBI" id="CHEBI:57595"/>
    </ligand>
</feature>
<keyword evidence="12" id="KW-0808">Transferase</keyword>
<evidence type="ECO:0000256" key="6">
    <source>
        <dbReference type="ARBA" id="ARBA00022605"/>
    </source>
</evidence>
<evidence type="ECO:0000256" key="5">
    <source>
        <dbReference type="ARBA" id="ARBA00022490"/>
    </source>
</evidence>
<dbReference type="InterPro" id="IPR004517">
    <property type="entry name" value="HisZ"/>
</dbReference>
<keyword evidence="5 9" id="KW-0963">Cytoplasm</keyword>
<dbReference type="PANTHER" id="PTHR11476:SF7">
    <property type="entry name" value="HISTIDINE--TRNA LIGASE"/>
    <property type="match status" value="1"/>
</dbReference>
<dbReference type="KEGG" id="pre:PCA10_51770"/>
<evidence type="ECO:0000256" key="1">
    <source>
        <dbReference type="ARBA" id="ARBA00004496"/>
    </source>
</evidence>
<comment type="function">
    <text evidence="8 9">Required for the first step of histidine biosynthesis. May allow the feedback regulation of ATP phosphoribosyltransferase activity by histidine.</text>
</comment>
<dbReference type="RefSeq" id="WP_016495036.1">
    <property type="nucleotide sequence ID" value="NC_021499.1"/>
</dbReference>
<feature type="binding site" evidence="10">
    <location>
        <position position="271"/>
    </location>
    <ligand>
        <name>L-histidine</name>
        <dbReference type="ChEBI" id="CHEBI:57595"/>
    </ligand>
</feature>
<evidence type="ECO:0000256" key="2">
    <source>
        <dbReference type="ARBA" id="ARBA00004667"/>
    </source>
</evidence>
<comment type="similarity">
    <text evidence="3 9">Belongs to the class-II aminoacyl-tRNA synthetase family. HisZ subfamily.</text>
</comment>
<dbReference type="HOGENOM" id="CLU_025113_0_1_6"/>
<evidence type="ECO:0000256" key="4">
    <source>
        <dbReference type="ARBA" id="ARBA00020397"/>
    </source>
</evidence>
<evidence type="ECO:0000313" key="13">
    <source>
        <dbReference type="Proteomes" id="UP000015503"/>
    </source>
</evidence>
<reference evidence="12 13" key="1">
    <citation type="journal article" date="2013" name="Genome Announc.">
        <title>Complete Genome Sequence of the Carbazole Degrader Pseudomonas resinovorans Strain CA10 (NBRC 106553).</title>
        <authorList>
            <person name="Shintani M."/>
            <person name="Hosoyama A."/>
            <person name="Ohji S."/>
            <person name="Tsuchikane K."/>
            <person name="Takarada H."/>
            <person name="Yamazoe A."/>
            <person name="Fujita N."/>
            <person name="Nojiri H."/>
        </authorList>
    </citation>
    <scope>NUCLEOTIDE SEQUENCE [LARGE SCALE GENOMIC DNA]</scope>
    <source>
        <strain evidence="12 13">NBRC 106553</strain>
    </source>
</reference>
<dbReference type="Gene3D" id="3.30.930.10">
    <property type="entry name" value="Bira Bifunctional Protein, Domain 2"/>
    <property type="match status" value="1"/>
</dbReference>
<dbReference type="GO" id="GO:0000105">
    <property type="term" value="P:L-histidine biosynthetic process"/>
    <property type="evidence" value="ECO:0007669"/>
    <property type="project" value="UniProtKB-UniRule"/>
</dbReference>
<sequence length="394" mass="43101">MATVDRWLLPDGIEEVLPPEAARIEAARRQVLDLFQRWGYDFVVTPHIEYLESLLTGAGQDLDLRTFKVTDPQSGHLMGFRADITPQVARIDAHTLRREGPNRLCYAGSVLHAKPRALSTSRSPIQLGAELYGDASPASDVEVISLMLEMLELAAVPDVHMDLGHVGIYRGLAKAAGLSGEAERDLFDALQRKAVDEVAQLTEGLPHELASMLRSLAELCGGREVLDLAQGVLMDAPTEVHRALDELIAIADALELRYPELPLYFDLGELRGYRYHTGVVFAAFVPGVGQSIAQGGRYDDIGADFGRARPATGFSTDLKTLVTLGNMALDQPAPGVWAPDSRDPYLWYEVKRLRADGQRVVQALPGQEVASATEADCDRQLVLRDGRWQVAALS</sequence>
<dbReference type="InterPro" id="IPR004516">
    <property type="entry name" value="HisRS/HisZ"/>
</dbReference>
<dbReference type="NCBIfam" id="NF009086">
    <property type="entry name" value="PRK12421.1"/>
    <property type="match status" value="1"/>
</dbReference>
<dbReference type="Pfam" id="PF13393">
    <property type="entry name" value="tRNA-synt_His"/>
    <property type="match status" value="1"/>
</dbReference>
<accession>S6BPF4</accession>
<evidence type="ECO:0000256" key="7">
    <source>
        <dbReference type="ARBA" id="ARBA00023102"/>
    </source>
</evidence>
<dbReference type="NCBIfam" id="NF008935">
    <property type="entry name" value="PRK12292.1-1"/>
    <property type="match status" value="1"/>
</dbReference>
<proteinExistence type="inferred from homology"/>
<comment type="subunit">
    <text evidence="9">Heteromultimer composed of HisG and HisZ subunits.</text>
</comment>
<evidence type="ECO:0000256" key="10">
    <source>
        <dbReference type="PIRSR" id="PIRSR001549-1"/>
    </source>
</evidence>
<dbReference type="GO" id="GO:0016757">
    <property type="term" value="F:glycosyltransferase activity"/>
    <property type="evidence" value="ECO:0007669"/>
    <property type="project" value="UniProtKB-KW"/>
</dbReference>
<evidence type="ECO:0000256" key="3">
    <source>
        <dbReference type="ARBA" id="ARBA00005539"/>
    </source>
</evidence>
<evidence type="ECO:0000259" key="11">
    <source>
        <dbReference type="Pfam" id="PF13393"/>
    </source>
</evidence>
<organism evidence="12 13">
    <name type="scientific">Metapseudomonas resinovorans NBRC 106553</name>
    <dbReference type="NCBI Taxonomy" id="1245471"/>
    <lineage>
        <taxon>Bacteria</taxon>
        <taxon>Pseudomonadati</taxon>
        <taxon>Pseudomonadota</taxon>
        <taxon>Gammaproteobacteria</taxon>
        <taxon>Pseudomonadales</taxon>
        <taxon>Pseudomonadaceae</taxon>
        <taxon>Metapseudomonas</taxon>
    </lineage>
</organism>
<dbReference type="OrthoDB" id="9769617at2"/>
<dbReference type="NCBIfam" id="TIGR00443">
    <property type="entry name" value="hisZ_biosyn_reg"/>
    <property type="match status" value="1"/>
</dbReference>
<protein>
    <recommendedName>
        <fullName evidence="4 9">ATP phosphoribosyltransferase regulatory subunit</fullName>
    </recommendedName>
</protein>
<comment type="pathway">
    <text evidence="2 9">Amino-acid biosynthesis; L-histidine biosynthesis; L-histidine from 5-phospho-alpha-D-ribose 1-diphosphate: step 1/9.</text>
</comment>
<feature type="domain" description="Class II Histidinyl-tRNA synthetase (HisRS)-like catalytic core" evidence="11">
    <location>
        <begin position="12"/>
        <end position="321"/>
    </location>
</feature>
<gene>
    <name evidence="9 12" type="primary">hisZ</name>
    <name evidence="12" type="ORF">PCA10_51770</name>
</gene>
<dbReference type="PATRIC" id="fig|1245471.3.peg.5255"/>
<dbReference type="NCBIfam" id="NF008937">
    <property type="entry name" value="PRK12292.1-4"/>
    <property type="match status" value="1"/>
</dbReference>
<dbReference type="UniPathway" id="UPA00031">
    <property type="reaction ID" value="UER00006"/>
</dbReference>
<dbReference type="HAMAP" id="MF_00125">
    <property type="entry name" value="HisZ"/>
    <property type="match status" value="1"/>
</dbReference>
<dbReference type="EMBL" id="AP013068">
    <property type="protein sequence ID" value="BAN50909.1"/>
    <property type="molecule type" value="Genomic_DNA"/>
</dbReference>
<feature type="binding site" evidence="10">
    <location>
        <position position="130"/>
    </location>
    <ligand>
        <name>L-histidine</name>
        <dbReference type="ChEBI" id="CHEBI:57595"/>
    </ligand>
</feature>
<dbReference type="InterPro" id="IPR045864">
    <property type="entry name" value="aa-tRNA-synth_II/BPL/LPL"/>
</dbReference>
<evidence type="ECO:0000256" key="9">
    <source>
        <dbReference type="HAMAP-Rule" id="MF_00125"/>
    </source>
</evidence>
<dbReference type="STRING" id="1245471.PCA10_51770"/>
<evidence type="ECO:0000256" key="8">
    <source>
        <dbReference type="ARBA" id="ARBA00025246"/>
    </source>
</evidence>
<keyword evidence="7 9" id="KW-0368">Histidine biosynthesis</keyword>
<dbReference type="PANTHER" id="PTHR11476">
    <property type="entry name" value="HISTIDYL-TRNA SYNTHETASE"/>
    <property type="match status" value="1"/>
</dbReference>
<keyword evidence="6 9" id="KW-0028">Amino-acid biosynthesis</keyword>
<dbReference type="CDD" id="cd00773">
    <property type="entry name" value="HisRS-like_core"/>
    <property type="match status" value="1"/>
</dbReference>
<dbReference type="GO" id="GO:0005737">
    <property type="term" value="C:cytoplasm"/>
    <property type="evidence" value="ECO:0007669"/>
    <property type="project" value="UniProtKB-SubCell"/>
</dbReference>
<name>S6BPF4_METRE</name>
<dbReference type="PIRSF" id="PIRSF001549">
    <property type="entry name" value="His-tRNA_synth"/>
    <property type="match status" value="1"/>
</dbReference>
<comment type="subcellular location">
    <subcellularLocation>
        <location evidence="1 9">Cytoplasm</location>
    </subcellularLocation>
</comment>
<feature type="binding site" evidence="10">
    <location>
        <position position="126"/>
    </location>
    <ligand>
        <name>L-histidine</name>
        <dbReference type="ChEBI" id="CHEBI:57595"/>
    </ligand>
</feature>
<dbReference type="Proteomes" id="UP000015503">
    <property type="component" value="Chromosome"/>
</dbReference>